<evidence type="ECO:0000259" key="2">
    <source>
        <dbReference type="SMART" id="SM00235"/>
    </source>
</evidence>
<dbReference type="PANTHER" id="PTHR10127">
    <property type="entry name" value="DISCOIDIN, CUB, EGF, LAMININ , AND ZINC METALLOPROTEASE DOMAIN CONTAINING"/>
    <property type="match status" value="1"/>
</dbReference>
<evidence type="ECO:0000313" key="3">
    <source>
        <dbReference type="EMBL" id="KIL41161.1"/>
    </source>
</evidence>
<dbReference type="Pfam" id="PF01400">
    <property type="entry name" value="Astacin"/>
    <property type="match status" value="1"/>
</dbReference>
<accession>A0ABR5AJF9</accession>
<proteinExistence type="predicted"/>
<organism evidence="3 4">
    <name type="scientific">Gordoniibacillus kamchatkensis</name>
    <dbReference type="NCBI Taxonomy" id="1590651"/>
    <lineage>
        <taxon>Bacteria</taxon>
        <taxon>Bacillati</taxon>
        <taxon>Bacillota</taxon>
        <taxon>Bacilli</taxon>
        <taxon>Bacillales</taxon>
        <taxon>Paenibacillaceae</taxon>
        <taxon>Gordoniibacillus</taxon>
    </lineage>
</organism>
<dbReference type="EMBL" id="JXAK01000012">
    <property type="protein sequence ID" value="KIL41161.1"/>
    <property type="molecule type" value="Genomic_DNA"/>
</dbReference>
<dbReference type="SUPFAM" id="SSF55486">
    <property type="entry name" value="Metalloproteases ('zincins'), catalytic domain"/>
    <property type="match status" value="1"/>
</dbReference>
<comment type="caution">
    <text evidence="3">The sequence shown here is derived from an EMBL/GenBank/DDBJ whole genome shotgun (WGS) entry which is preliminary data.</text>
</comment>
<dbReference type="PANTHER" id="PTHR10127:SF850">
    <property type="entry name" value="METALLOENDOPEPTIDASE"/>
    <property type="match status" value="1"/>
</dbReference>
<dbReference type="Gene3D" id="3.40.390.10">
    <property type="entry name" value="Collagenase (Catalytic Domain)"/>
    <property type="match status" value="1"/>
</dbReference>
<reference evidence="3 4" key="1">
    <citation type="submission" date="2014-12" db="EMBL/GenBank/DDBJ databases">
        <title>Draft genome sequence of Paenibacillus kamchatkensis strain B-2647.</title>
        <authorList>
            <person name="Karlyshev A.V."/>
            <person name="Kudryashova E.B."/>
        </authorList>
    </citation>
    <scope>NUCLEOTIDE SEQUENCE [LARGE SCALE GENOMIC DNA]</scope>
    <source>
        <strain evidence="3 4">VKM B-2647</strain>
    </source>
</reference>
<protein>
    <recommendedName>
        <fullName evidence="2">Peptidase metallopeptidase domain-containing protein</fullName>
    </recommendedName>
</protein>
<feature type="domain" description="Peptidase metallopeptidase" evidence="2">
    <location>
        <begin position="89"/>
        <end position="228"/>
    </location>
</feature>
<dbReference type="SMART" id="SM00235">
    <property type="entry name" value="ZnMc"/>
    <property type="match status" value="1"/>
</dbReference>
<keyword evidence="4" id="KW-1185">Reference proteome</keyword>
<sequence length="349" mass="39014">MDQYYAEVYSEAMFADLNKTPGPTFQQGHVCIAGVPVAISYWPYRGQALLEGDIVLSSEEQMAAYNDYIAECATYGKQPDPDDKRTVHFKRPWPDKVVYYMFDSSITQDLKDGLVGAMTELTQLLGNAVTFKQRIMEDHFIIYELAEDGYSSSVGMIGGEQFVRFPADYEKGILFHEMLHAIGLTHDQTKPARATTITINDAAVIPGLVPLFDIVQDPEELAAPSYDPNSIMHCGPQAFGQNGARPLSRSTRPCCRQASGKHRRRAISPRCRSCMQPREQKKMASRKQEVIFIVRAPRTAAPNCAQACLKFVCRPNRSRVQPAPRNRSRATTRTSGYRALPHTAGISAW</sequence>
<gene>
    <name evidence="3" type="ORF">SD70_09015</name>
</gene>
<evidence type="ECO:0000256" key="1">
    <source>
        <dbReference type="SAM" id="MobiDB-lite"/>
    </source>
</evidence>
<dbReference type="InterPro" id="IPR024079">
    <property type="entry name" value="MetalloPept_cat_dom_sf"/>
</dbReference>
<dbReference type="InterPro" id="IPR006026">
    <property type="entry name" value="Peptidase_Metallo"/>
</dbReference>
<dbReference type="InterPro" id="IPR001506">
    <property type="entry name" value="Peptidase_M12A"/>
</dbReference>
<name>A0ABR5AJF9_9BACL</name>
<dbReference type="Proteomes" id="UP000031967">
    <property type="component" value="Unassembled WGS sequence"/>
</dbReference>
<evidence type="ECO:0000313" key="4">
    <source>
        <dbReference type="Proteomes" id="UP000031967"/>
    </source>
</evidence>
<feature type="region of interest" description="Disordered" evidence="1">
    <location>
        <begin position="319"/>
        <end position="349"/>
    </location>
</feature>